<dbReference type="PROSITE" id="PS50404">
    <property type="entry name" value="GST_NTER"/>
    <property type="match status" value="1"/>
</dbReference>
<dbReference type="OrthoDB" id="9799538at2"/>
<dbReference type="Pfam" id="PF13410">
    <property type="entry name" value="GST_C_2"/>
    <property type="match status" value="1"/>
</dbReference>
<name>A0A2N3Q0I7_9PROT</name>
<dbReference type="GO" id="GO:0016034">
    <property type="term" value="F:maleylacetoacetate isomerase activity"/>
    <property type="evidence" value="ECO:0007669"/>
    <property type="project" value="TreeGrafter"/>
</dbReference>
<dbReference type="RefSeq" id="WP_101249124.1">
    <property type="nucleotide sequence ID" value="NZ_PIUM01000002.1"/>
</dbReference>
<dbReference type="Gene3D" id="3.40.30.10">
    <property type="entry name" value="Glutaredoxin"/>
    <property type="match status" value="1"/>
</dbReference>
<dbReference type="PANTHER" id="PTHR42673:SF4">
    <property type="entry name" value="MALEYLACETOACETATE ISOMERASE"/>
    <property type="match status" value="1"/>
</dbReference>
<dbReference type="SUPFAM" id="SSF52833">
    <property type="entry name" value="Thioredoxin-like"/>
    <property type="match status" value="1"/>
</dbReference>
<dbReference type="InterPro" id="IPR036282">
    <property type="entry name" value="Glutathione-S-Trfase_C_sf"/>
</dbReference>
<reference evidence="3" key="1">
    <citation type="submission" date="2017-12" db="EMBL/GenBank/DDBJ databases">
        <title>Draft genome sequence of Telmatospirillum siberiense 26-4b1T, an acidotolerant peatland alphaproteobacterium potentially involved in sulfur cycling.</title>
        <authorList>
            <person name="Hausmann B."/>
            <person name="Pjevac P."/>
            <person name="Schreck K."/>
            <person name="Herbold C.W."/>
            <person name="Daims H."/>
            <person name="Wagner M."/>
            <person name="Pester M."/>
            <person name="Loy A."/>
        </authorList>
    </citation>
    <scope>NUCLEOTIDE SEQUENCE [LARGE SCALE GENOMIC DNA]</scope>
    <source>
        <strain evidence="3">26-4b1</strain>
    </source>
</reference>
<dbReference type="GO" id="GO:0004364">
    <property type="term" value="F:glutathione transferase activity"/>
    <property type="evidence" value="ECO:0007669"/>
    <property type="project" value="TreeGrafter"/>
</dbReference>
<dbReference type="Gene3D" id="1.20.1050.10">
    <property type="match status" value="1"/>
</dbReference>
<dbReference type="InterPro" id="IPR036249">
    <property type="entry name" value="Thioredoxin-like_sf"/>
</dbReference>
<evidence type="ECO:0000313" key="3">
    <source>
        <dbReference type="Proteomes" id="UP000233293"/>
    </source>
</evidence>
<dbReference type="Pfam" id="PF13409">
    <property type="entry name" value="GST_N_2"/>
    <property type="match status" value="1"/>
</dbReference>
<keyword evidence="2" id="KW-0808">Transferase</keyword>
<dbReference type="PANTHER" id="PTHR42673">
    <property type="entry name" value="MALEYLACETOACETATE ISOMERASE"/>
    <property type="match status" value="1"/>
</dbReference>
<dbReference type="SUPFAM" id="SSF47616">
    <property type="entry name" value="GST C-terminal domain-like"/>
    <property type="match status" value="1"/>
</dbReference>
<keyword evidence="3" id="KW-1185">Reference proteome</keyword>
<feature type="domain" description="GST N-terminal" evidence="1">
    <location>
        <begin position="4"/>
        <end position="84"/>
    </location>
</feature>
<dbReference type="CDD" id="cd03194">
    <property type="entry name" value="GST_C_3"/>
    <property type="match status" value="1"/>
</dbReference>
<protein>
    <submittedName>
        <fullName evidence="2">Glutathione S-transferase</fullName>
    </submittedName>
</protein>
<accession>A0A2N3Q0I7</accession>
<dbReference type="Proteomes" id="UP000233293">
    <property type="component" value="Unassembled WGS sequence"/>
</dbReference>
<dbReference type="AlphaFoldDB" id="A0A2N3Q0I7"/>
<organism evidence="2 3">
    <name type="scientific">Telmatospirillum siberiense</name>
    <dbReference type="NCBI Taxonomy" id="382514"/>
    <lineage>
        <taxon>Bacteria</taxon>
        <taxon>Pseudomonadati</taxon>
        <taxon>Pseudomonadota</taxon>
        <taxon>Alphaproteobacteria</taxon>
        <taxon>Rhodospirillales</taxon>
        <taxon>Rhodospirillaceae</taxon>
        <taxon>Telmatospirillum</taxon>
    </lineage>
</organism>
<sequence length="209" mass="22899">MGNLVLVIGTRSWSSWSLRPWLALKQAGLPFEEVRIRLRRPESRTEILAHSPSGKVPVLKDGGLVIWDSLAICEYVAEIACAVPLWPENKGARAVARSACAEMHSGFPALREHLSMDVTQSLPLPELPPEAVADVARVQALWNDCRSRFGAGGPFLFGRWSIADAMYAPVVTRFHTYGVPLDAVSTAYVEAVLALPALQEWVDAAKREA</sequence>
<comment type="caution">
    <text evidence="2">The sequence shown here is derived from an EMBL/GenBank/DDBJ whole genome shotgun (WGS) entry which is preliminary data.</text>
</comment>
<gene>
    <name evidence="2" type="ORF">CWS72_03290</name>
</gene>
<proteinExistence type="predicted"/>
<dbReference type="GO" id="GO:0006559">
    <property type="term" value="P:L-phenylalanine catabolic process"/>
    <property type="evidence" value="ECO:0007669"/>
    <property type="project" value="TreeGrafter"/>
</dbReference>
<dbReference type="GO" id="GO:0006749">
    <property type="term" value="P:glutathione metabolic process"/>
    <property type="evidence" value="ECO:0007669"/>
    <property type="project" value="TreeGrafter"/>
</dbReference>
<evidence type="ECO:0000259" key="1">
    <source>
        <dbReference type="PROSITE" id="PS50404"/>
    </source>
</evidence>
<evidence type="ECO:0000313" key="2">
    <source>
        <dbReference type="EMBL" id="PKU26163.1"/>
    </source>
</evidence>
<dbReference type="EMBL" id="PIUM01000002">
    <property type="protein sequence ID" value="PKU26163.1"/>
    <property type="molecule type" value="Genomic_DNA"/>
</dbReference>
<dbReference type="InterPro" id="IPR004045">
    <property type="entry name" value="Glutathione_S-Trfase_N"/>
</dbReference>
<dbReference type="InterPro" id="IPR040079">
    <property type="entry name" value="Glutathione_S-Trfase"/>
</dbReference>
<dbReference type="CDD" id="cd03043">
    <property type="entry name" value="GST_N_1"/>
    <property type="match status" value="1"/>
</dbReference>
<dbReference type="SFLD" id="SFLDG00358">
    <property type="entry name" value="Main_(cytGST)"/>
    <property type="match status" value="1"/>
</dbReference>
<dbReference type="SFLD" id="SFLDS00019">
    <property type="entry name" value="Glutathione_Transferase_(cytos"/>
    <property type="match status" value="1"/>
</dbReference>